<accession>A0A9E5DBF5</accession>
<sequence length="148" mass="15866">MAGKSYNKILIATDGSDNAKNAIFSGMNLAGLLGAKIYAVCVLPTHPASSMPIGSRMMRWEVPFDVMREEGTKAVNEVVEVAKINGVDAEPVLLEGHPAEEILKYAQDNDIDLIVLGTLGKTGLTRLLLGSVAENVLRHSPVEVLVVR</sequence>
<organism evidence="3 4">
    <name type="scientific">Methanococcoides seepicolus</name>
    <dbReference type="NCBI Taxonomy" id="2828780"/>
    <lineage>
        <taxon>Archaea</taxon>
        <taxon>Methanobacteriati</taxon>
        <taxon>Methanobacteriota</taxon>
        <taxon>Stenosarchaea group</taxon>
        <taxon>Methanomicrobia</taxon>
        <taxon>Methanosarcinales</taxon>
        <taxon>Methanosarcinaceae</taxon>
        <taxon>Methanococcoides</taxon>
    </lineage>
</organism>
<dbReference type="Pfam" id="PF00582">
    <property type="entry name" value="Usp"/>
    <property type="match status" value="1"/>
</dbReference>
<evidence type="ECO:0000259" key="2">
    <source>
        <dbReference type="Pfam" id="PF00582"/>
    </source>
</evidence>
<reference evidence="3" key="2">
    <citation type="submission" date="2021-04" db="EMBL/GenBank/DDBJ databases">
        <authorList>
            <person name="Dong X."/>
        </authorList>
    </citation>
    <scope>NUCLEOTIDE SEQUENCE</scope>
    <source>
        <strain evidence="3">LLY</strain>
    </source>
</reference>
<dbReference type="PANTHER" id="PTHR46268">
    <property type="entry name" value="STRESS RESPONSE PROTEIN NHAX"/>
    <property type="match status" value="1"/>
</dbReference>
<comment type="caution">
    <text evidence="3">The sequence shown here is derived from an EMBL/GenBank/DDBJ whole genome shotgun (WGS) entry which is preliminary data.</text>
</comment>
<evidence type="ECO:0000256" key="1">
    <source>
        <dbReference type="ARBA" id="ARBA00008791"/>
    </source>
</evidence>
<dbReference type="InterPro" id="IPR014729">
    <property type="entry name" value="Rossmann-like_a/b/a_fold"/>
</dbReference>
<keyword evidence="4" id="KW-1185">Reference proteome</keyword>
<protein>
    <submittedName>
        <fullName evidence="3">Universal stress protein</fullName>
    </submittedName>
</protein>
<dbReference type="Gene3D" id="3.40.50.620">
    <property type="entry name" value="HUPs"/>
    <property type="match status" value="1"/>
</dbReference>
<dbReference type="PANTHER" id="PTHR46268:SF6">
    <property type="entry name" value="UNIVERSAL STRESS PROTEIN UP12"/>
    <property type="match status" value="1"/>
</dbReference>
<dbReference type="PRINTS" id="PR01438">
    <property type="entry name" value="UNVRSLSTRESS"/>
</dbReference>
<reference evidence="3" key="1">
    <citation type="journal article" date="2021" name="mSystems">
        <title>Bacteria and Archaea Synergistically Convert Glycine Betaine to Biogenic Methane in the Formosa Cold Seep of the South China Sea.</title>
        <authorList>
            <person name="Li L."/>
            <person name="Zhang W."/>
            <person name="Zhang S."/>
            <person name="Song L."/>
            <person name="Sun Q."/>
            <person name="Zhang H."/>
            <person name="Xiang H."/>
            <person name="Dong X."/>
        </authorList>
    </citation>
    <scope>NUCLEOTIDE SEQUENCE</scope>
    <source>
        <strain evidence="3">LLY</strain>
    </source>
</reference>
<evidence type="ECO:0000313" key="4">
    <source>
        <dbReference type="Proteomes" id="UP001056766"/>
    </source>
</evidence>
<dbReference type="EMBL" id="JAGSOI010000026">
    <property type="protein sequence ID" value="MCM1986862.1"/>
    <property type="molecule type" value="Genomic_DNA"/>
</dbReference>
<dbReference type="AlphaFoldDB" id="A0A9E5DBF5"/>
<dbReference type="SUPFAM" id="SSF52402">
    <property type="entry name" value="Adenine nucleotide alpha hydrolases-like"/>
    <property type="match status" value="1"/>
</dbReference>
<gene>
    <name evidence="3" type="ORF">KDK67_07625</name>
</gene>
<dbReference type="InterPro" id="IPR006015">
    <property type="entry name" value="Universal_stress_UspA"/>
</dbReference>
<comment type="similarity">
    <text evidence="1">Belongs to the universal stress protein A family.</text>
</comment>
<dbReference type="CDD" id="cd00293">
    <property type="entry name" value="USP-like"/>
    <property type="match status" value="1"/>
</dbReference>
<dbReference type="Proteomes" id="UP001056766">
    <property type="component" value="Unassembled WGS sequence"/>
</dbReference>
<dbReference type="RefSeq" id="WP_250868213.1">
    <property type="nucleotide sequence ID" value="NZ_JAGSOI010000026.1"/>
</dbReference>
<name>A0A9E5DBF5_9EURY</name>
<feature type="domain" description="UspA" evidence="2">
    <location>
        <begin position="6"/>
        <end position="148"/>
    </location>
</feature>
<proteinExistence type="inferred from homology"/>
<evidence type="ECO:0000313" key="3">
    <source>
        <dbReference type="EMBL" id="MCM1986862.1"/>
    </source>
</evidence>
<dbReference type="InterPro" id="IPR006016">
    <property type="entry name" value="UspA"/>
</dbReference>